<keyword evidence="4" id="KW-1000">Mitochondrion outer membrane</keyword>
<organism evidence="14 15">
    <name type="scientific">Mola mola</name>
    <name type="common">Ocean sunfish</name>
    <name type="synonym">Tetraodon mola</name>
    <dbReference type="NCBI Taxonomy" id="94237"/>
    <lineage>
        <taxon>Eukaryota</taxon>
        <taxon>Metazoa</taxon>
        <taxon>Chordata</taxon>
        <taxon>Craniata</taxon>
        <taxon>Vertebrata</taxon>
        <taxon>Euteleostomi</taxon>
        <taxon>Actinopterygii</taxon>
        <taxon>Neopterygii</taxon>
        <taxon>Teleostei</taxon>
        <taxon>Neoteleostei</taxon>
        <taxon>Acanthomorphata</taxon>
        <taxon>Eupercaria</taxon>
        <taxon>Tetraodontiformes</taxon>
        <taxon>Molidae</taxon>
        <taxon>Mola</taxon>
    </lineage>
</organism>
<evidence type="ECO:0000259" key="13">
    <source>
        <dbReference type="PROSITE" id="PS51718"/>
    </source>
</evidence>
<reference evidence="14" key="2">
    <citation type="submission" date="2025-09" db="UniProtKB">
        <authorList>
            <consortium name="Ensembl"/>
        </authorList>
    </citation>
    <scope>IDENTIFICATION</scope>
</reference>
<name>A0A3Q3WYQ3_MOLML</name>
<dbReference type="GO" id="GO:0003924">
    <property type="term" value="F:GTPase activity"/>
    <property type="evidence" value="ECO:0007669"/>
    <property type="project" value="InterPro"/>
</dbReference>
<evidence type="ECO:0000256" key="8">
    <source>
        <dbReference type="ARBA" id="ARBA00023128"/>
    </source>
</evidence>
<keyword evidence="6 12" id="KW-1133">Transmembrane helix</keyword>
<dbReference type="GO" id="GO:0005525">
    <property type="term" value="F:GTP binding"/>
    <property type="evidence" value="ECO:0007669"/>
    <property type="project" value="UniProtKB-KW"/>
</dbReference>
<dbReference type="FunFam" id="3.40.50.300:FF:000214">
    <property type="entry name" value="Mitofusin 2"/>
    <property type="match status" value="1"/>
</dbReference>
<dbReference type="OMA" id="DELQCED"/>
<dbReference type="InterPro" id="IPR030381">
    <property type="entry name" value="G_DYNAMIN_dom"/>
</dbReference>
<keyword evidence="3" id="KW-0547">Nucleotide-binding</keyword>
<keyword evidence="15" id="KW-1185">Reference proteome</keyword>
<dbReference type="PROSITE" id="PS51718">
    <property type="entry name" value="G_DYNAMIN_2"/>
    <property type="match status" value="1"/>
</dbReference>
<dbReference type="Proteomes" id="UP000261620">
    <property type="component" value="Unplaced"/>
</dbReference>
<dbReference type="Pfam" id="PF00350">
    <property type="entry name" value="Dynamin_N"/>
    <property type="match status" value="1"/>
</dbReference>
<dbReference type="Gene3D" id="3.40.50.300">
    <property type="entry name" value="P-loop containing nucleotide triphosphate hydrolases"/>
    <property type="match status" value="1"/>
</dbReference>
<dbReference type="STRING" id="94237.ENSMMOP00000023648"/>
<feature type="transmembrane region" description="Helical" evidence="12">
    <location>
        <begin position="334"/>
        <end position="352"/>
    </location>
</feature>
<keyword evidence="10 12" id="KW-0472">Membrane</keyword>
<evidence type="ECO:0000256" key="5">
    <source>
        <dbReference type="ARBA" id="ARBA00022801"/>
    </source>
</evidence>
<keyword evidence="7" id="KW-0175">Coiled coil</keyword>
<dbReference type="PANTHER" id="PTHR10465:SF2">
    <property type="entry name" value="MITOFUSIN-1"/>
    <property type="match status" value="1"/>
</dbReference>
<dbReference type="SUPFAM" id="SSF52540">
    <property type="entry name" value="P-loop containing nucleoside triphosphate hydrolases"/>
    <property type="match status" value="1"/>
</dbReference>
<feature type="domain" description="Dynamin-type G" evidence="13">
    <location>
        <begin position="91"/>
        <end position="327"/>
    </location>
</feature>
<dbReference type="GO" id="GO:0051646">
    <property type="term" value="P:mitochondrion localization"/>
    <property type="evidence" value="ECO:0007669"/>
    <property type="project" value="TreeGrafter"/>
</dbReference>
<keyword evidence="9" id="KW-0342">GTP-binding</keyword>
<evidence type="ECO:0000256" key="4">
    <source>
        <dbReference type="ARBA" id="ARBA00022787"/>
    </source>
</evidence>
<dbReference type="AlphaFoldDB" id="A0A3Q3WYQ3"/>
<evidence type="ECO:0000256" key="10">
    <source>
        <dbReference type="ARBA" id="ARBA00023136"/>
    </source>
</evidence>
<comment type="subcellular location">
    <subcellularLocation>
        <location evidence="1">Mitochondrion outer membrane</location>
        <topology evidence="1">Multi-pass membrane protein</topology>
    </subcellularLocation>
</comment>
<reference evidence="14" key="1">
    <citation type="submission" date="2025-08" db="UniProtKB">
        <authorList>
            <consortium name="Ensembl"/>
        </authorList>
    </citation>
    <scope>IDENTIFICATION</scope>
</reference>
<keyword evidence="8" id="KW-0496">Mitochondrion</keyword>
<dbReference type="PANTHER" id="PTHR10465">
    <property type="entry name" value="TRANSMEMBRANE GTPASE FZO1"/>
    <property type="match status" value="1"/>
</dbReference>
<dbReference type="InterPro" id="IPR027094">
    <property type="entry name" value="Mitofusin_fam"/>
</dbReference>
<accession>A0A3Q3WYQ3</accession>
<keyword evidence="5" id="KW-0378">Hydrolase</keyword>
<evidence type="ECO:0000256" key="3">
    <source>
        <dbReference type="ARBA" id="ARBA00022741"/>
    </source>
</evidence>
<dbReference type="InterPro" id="IPR045063">
    <property type="entry name" value="Dynamin_N"/>
</dbReference>
<dbReference type="GO" id="GO:0005741">
    <property type="term" value="C:mitochondrial outer membrane"/>
    <property type="evidence" value="ECO:0007669"/>
    <property type="project" value="UniProtKB-SubCell"/>
</dbReference>
<evidence type="ECO:0000256" key="11">
    <source>
        <dbReference type="SAM" id="MobiDB-lite"/>
    </source>
</evidence>
<evidence type="ECO:0000256" key="2">
    <source>
        <dbReference type="ARBA" id="ARBA00022692"/>
    </source>
</evidence>
<proteinExistence type="predicted"/>
<evidence type="ECO:0000256" key="1">
    <source>
        <dbReference type="ARBA" id="ARBA00004374"/>
    </source>
</evidence>
<dbReference type="InterPro" id="IPR027417">
    <property type="entry name" value="P-loop_NTPase"/>
</dbReference>
<keyword evidence="2 12" id="KW-0812">Transmembrane</keyword>
<sequence length="378" mass="42362">MHPEPRVTSDPDTQACGRRECVSGVTVAVDPCPLRRFVEAKRSVASIFDQPLDFVKDGSAFVDGQTAKRDPDPPETRSCAAKLSAIREVALRRHVKVAFLGRTSNGKSTVINAMLRDRLLPSGIGHTTNCFLRVEGTDGDEAFLTTEASMERRSVSTVNQLAHALHMDLTLDSGSLVKVFWPKSRCALLRDDLVLTDSCVDKFCLDADVFVLAGNAESTLMNREKLFFHKVSERISKPNIFILHNRWDASVSEPEYVEEVRGQHLDRCMSFLAEELKVVSLDEAPGRIFFVSAKEVLSSRVQRAQGMPETGEPGEGQQEAEPHSITPKRRREDFMLPYLLSLIVLLFLYYNAQVMTTMKVPVMVDEVDYVFFSIKKMS</sequence>
<evidence type="ECO:0000256" key="6">
    <source>
        <dbReference type="ARBA" id="ARBA00022989"/>
    </source>
</evidence>
<evidence type="ECO:0000256" key="7">
    <source>
        <dbReference type="ARBA" id="ARBA00023054"/>
    </source>
</evidence>
<evidence type="ECO:0000313" key="15">
    <source>
        <dbReference type="Proteomes" id="UP000261620"/>
    </source>
</evidence>
<feature type="region of interest" description="Disordered" evidence="11">
    <location>
        <begin position="302"/>
        <end position="326"/>
    </location>
</feature>
<dbReference type="Ensembl" id="ENSMMOT00000024042.1">
    <property type="protein sequence ID" value="ENSMMOP00000023648.1"/>
    <property type="gene ID" value="ENSMMOG00000017999.1"/>
</dbReference>
<evidence type="ECO:0000256" key="9">
    <source>
        <dbReference type="ARBA" id="ARBA00023134"/>
    </source>
</evidence>
<dbReference type="GO" id="GO:0008053">
    <property type="term" value="P:mitochondrial fusion"/>
    <property type="evidence" value="ECO:0007669"/>
    <property type="project" value="TreeGrafter"/>
</dbReference>
<protein>
    <recommendedName>
        <fullName evidence="13">Dynamin-type G domain-containing protein</fullName>
    </recommendedName>
</protein>
<evidence type="ECO:0000313" key="14">
    <source>
        <dbReference type="Ensembl" id="ENSMMOP00000023648.1"/>
    </source>
</evidence>
<feature type="compositionally biased region" description="Low complexity" evidence="11">
    <location>
        <begin position="305"/>
        <end position="319"/>
    </location>
</feature>
<evidence type="ECO:0000256" key="12">
    <source>
        <dbReference type="SAM" id="Phobius"/>
    </source>
</evidence>